<name>A0A0E9TYP0_ANGAN</name>
<proteinExistence type="predicted"/>
<dbReference type="AlphaFoldDB" id="A0A0E9TYP0"/>
<sequence length="41" mass="4568">MMGSFTMKNAFSLIMIGGDLCYERIIYKASARSRKAPGSKH</sequence>
<reference evidence="1" key="1">
    <citation type="submission" date="2014-11" db="EMBL/GenBank/DDBJ databases">
        <authorList>
            <person name="Amaro Gonzalez C."/>
        </authorList>
    </citation>
    <scope>NUCLEOTIDE SEQUENCE</scope>
</reference>
<protein>
    <submittedName>
        <fullName evidence="1">Uncharacterized protein</fullName>
    </submittedName>
</protein>
<evidence type="ECO:0000313" key="1">
    <source>
        <dbReference type="EMBL" id="JAH58676.1"/>
    </source>
</evidence>
<reference evidence="1" key="2">
    <citation type="journal article" date="2015" name="Fish Shellfish Immunol.">
        <title>Early steps in the European eel (Anguilla anguilla)-Vibrio vulnificus interaction in the gills: Role of the RtxA13 toxin.</title>
        <authorList>
            <person name="Callol A."/>
            <person name="Pajuelo D."/>
            <person name="Ebbesson L."/>
            <person name="Teles M."/>
            <person name="MacKenzie S."/>
            <person name="Amaro C."/>
        </authorList>
    </citation>
    <scope>NUCLEOTIDE SEQUENCE</scope>
</reference>
<organism evidence="1">
    <name type="scientific">Anguilla anguilla</name>
    <name type="common">European freshwater eel</name>
    <name type="synonym">Muraena anguilla</name>
    <dbReference type="NCBI Taxonomy" id="7936"/>
    <lineage>
        <taxon>Eukaryota</taxon>
        <taxon>Metazoa</taxon>
        <taxon>Chordata</taxon>
        <taxon>Craniata</taxon>
        <taxon>Vertebrata</taxon>
        <taxon>Euteleostomi</taxon>
        <taxon>Actinopterygii</taxon>
        <taxon>Neopterygii</taxon>
        <taxon>Teleostei</taxon>
        <taxon>Anguilliformes</taxon>
        <taxon>Anguillidae</taxon>
        <taxon>Anguilla</taxon>
    </lineage>
</organism>
<accession>A0A0E9TYP0</accession>
<dbReference type="EMBL" id="GBXM01049901">
    <property type="protein sequence ID" value="JAH58676.1"/>
    <property type="molecule type" value="Transcribed_RNA"/>
</dbReference>